<dbReference type="EMBL" id="ASPP01046547">
    <property type="protein sequence ID" value="ETN98488.1"/>
    <property type="molecule type" value="Genomic_DNA"/>
</dbReference>
<gene>
    <name evidence="1" type="ORF">RFI_39007</name>
</gene>
<sequence length="243" mass="28527">MKLFDLRINPIIKQIDEMLVKNEEILNGKLKYMCLVGGFSQSHYLQFKLKQHYESKYTFVIPQRPVLSVIEGAAQLSRTAPFITSRIVKYTYGTTFGCPIRGARSHPKISEDHINKHKYIRDIDNKEYVSNCFDVFVKKGEEVKVGQMIEKKYIPGSKNEKSVYISIYRSEEIDPGVITEHKYLGKVQVPHPEDFDNMKDSYDVRFYFGETMIRVTVTIKGKEYVEKEEEIRYDFTQFLNIFD</sequence>
<protein>
    <submittedName>
        <fullName evidence="1">Uncharacterized protein</fullName>
    </submittedName>
</protein>
<keyword evidence="2" id="KW-1185">Reference proteome</keyword>
<dbReference type="PANTHER" id="PTHR14187">
    <property type="entry name" value="ALPHA KINASE/ELONGATION FACTOR 2 KINASE"/>
    <property type="match status" value="1"/>
</dbReference>
<dbReference type="AlphaFoldDB" id="X6LAD3"/>
<organism evidence="1 2">
    <name type="scientific">Reticulomyxa filosa</name>
    <dbReference type="NCBI Taxonomy" id="46433"/>
    <lineage>
        <taxon>Eukaryota</taxon>
        <taxon>Sar</taxon>
        <taxon>Rhizaria</taxon>
        <taxon>Retaria</taxon>
        <taxon>Foraminifera</taxon>
        <taxon>Monothalamids</taxon>
        <taxon>Reticulomyxidae</taxon>
        <taxon>Reticulomyxa</taxon>
    </lineage>
</organism>
<comment type="caution">
    <text evidence="1">The sequence shown here is derived from an EMBL/GenBank/DDBJ whole genome shotgun (WGS) entry which is preliminary data.</text>
</comment>
<dbReference type="PANTHER" id="PTHR14187:SF5">
    <property type="entry name" value="HEAT SHOCK 70 KDA PROTEIN 12A"/>
    <property type="match status" value="1"/>
</dbReference>
<dbReference type="Proteomes" id="UP000023152">
    <property type="component" value="Unassembled WGS sequence"/>
</dbReference>
<evidence type="ECO:0000313" key="1">
    <source>
        <dbReference type="EMBL" id="ETN98488.1"/>
    </source>
</evidence>
<proteinExistence type="predicted"/>
<reference evidence="1 2" key="1">
    <citation type="journal article" date="2013" name="Curr. Biol.">
        <title>The Genome of the Foraminiferan Reticulomyxa filosa.</title>
        <authorList>
            <person name="Glockner G."/>
            <person name="Hulsmann N."/>
            <person name="Schleicher M."/>
            <person name="Noegel A.A."/>
            <person name="Eichinger L."/>
            <person name="Gallinger C."/>
            <person name="Pawlowski J."/>
            <person name="Sierra R."/>
            <person name="Euteneuer U."/>
            <person name="Pillet L."/>
            <person name="Moustafa A."/>
            <person name="Platzer M."/>
            <person name="Groth M."/>
            <person name="Szafranski K."/>
            <person name="Schliwa M."/>
        </authorList>
    </citation>
    <scope>NUCLEOTIDE SEQUENCE [LARGE SCALE GENOMIC DNA]</scope>
</reference>
<accession>X6LAD3</accession>
<dbReference type="OrthoDB" id="2963168at2759"/>
<evidence type="ECO:0000313" key="2">
    <source>
        <dbReference type="Proteomes" id="UP000023152"/>
    </source>
</evidence>
<name>X6LAD3_RETFI</name>